<dbReference type="SUPFAM" id="SSF69360">
    <property type="entry name" value="Cell wall binding repeat"/>
    <property type="match status" value="1"/>
</dbReference>
<dbReference type="PANTHER" id="PTHR37841:SF1">
    <property type="entry name" value="DUF3298 DOMAIN-CONTAINING PROTEIN"/>
    <property type="match status" value="1"/>
</dbReference>
<organism evidence="1 2">
    <name type="scientific">Bergeyella porcorum</name>
    <dbReference type="NCBI Taxonomy" id="1735111"/>
    <lineage>
        <taxon>Bacteria</taxon>
        <taxon>Pseudomonadati</taxon>
        <taxon>Bacteroidota</taxon>
        <taxon>Flavobacteriia</taxon>
        <taxon>Flavobacteriales</taxon>
        <taxon>Weeksellaceae</taxon>
        <taxon>Bergeyella</taxon>
    </lineage>
</organism>
<name>A0AAU0F2W6_9FLAO</name>
<accession>A0AAU0F2W6</accession>
<evidence type="ECO:0000313" key="2">
    <source>
        <dbReference type="Proteomes" id="UP001432059"/>
    </source>
</evidence>
<proteinExistence type="predicted"/>
<reference evidence="1" key="1">
    <citation type="submission" date="2023-10" db="EMBL/GenBank/DDBJ databases">
        <title>Characterization and whole genome sequencing of a novel strain of Bergeyella porcorum QD2021 isolated from pig.</title>
        <authorList>
            <person name="Liu G."/>
            <person name="Chen C."/>
            <person name="Han X."/>
        </authorList>
    </citation>
    <scope>NUCLEOTIDE SEQUENCE</scope>
    <source>
        <strain evidence="1">QD2021</strain>
    </source>
</reference>
<sequence length="143" mass="16699">MELQELIKVTKDGKIGYFEKDGTEVFPAIYDSIEEMEDDDFLLMEKDEKFTIYNIDHQILGENWYDEIEEFDEDKEGYYAKVHLDGKVGMIDSSGIEFVPCIYEEIDDYFDEDGLALVKRNGLYGKINRDGDEVITAMFDEIE</sequence>
<evidence type="ECO:0000313" key="1">
    <source>
        <dbReference type="EMBL" id="WOC51809.1"/>
    </source>
</evidence>
<dbReference type="AlphaFoldDB" id="A0AAU0F2W6"/>
<dbReference type="Pfam" id="PF14903">
    <property type="entry name" value="WG_beta_rep"/>
    <property type="match status" value="2"/>
</dbReference>
<dbReference type="KEGG" id="bpor:BPO_1162"/>
<dbReference type="RefSeq" id="WP_327983505.1">
    <property type="nucleotide sequence ID" value="NZ_CP136426.1"/>
</dbReference>
<protein>
    <recommendedName>
        <fullName evidence="3">WG repeat-containing protein</fullName>
    </recommendedName>
</protein>
<keyword evidence="2" id="KW-1185">Reference proteome</keyword>
<evidence type="ECO:0008006" key="3">
    <source>
        <dbReference type="Google" id="ProtNLM"/>
    </source>
</evidence>
<dbReference type="Proteomes" id="UP001432059">
    <property type="component" value="Chromosome"/>
</dbReference>
<dbReference type="EMBL" id="CP136426">
    <property type="protein sequence ID" value="WOC51809.1"/>
    <property type="molecule type" value="Genomic_DNA"/>
</dbReference>
<gene>
    <name evidence="1" type="ORF">BPO_1162</name>
</gene>
<dbReference type="InterPro" id="IPR032774">
    <property type="entry name" value="WG_beta_rep"/>
</dbReference>
<dbReference type="PANTHER" id="PTHR37841">
    <property type="entry name" value="GLR2918 PROTEIN"/>
    <property type="match status" value="1"/>
</dbReference>